<accession>A0A0D2EEY2</accession>
<proteinExistence type="predicted"/>
<keyword evidence="4" id="KW-1185">Reference proteome</keyword>
<feature type="compositionally biased region" description="Basic and acidic residues" evidence="1">
    <location>
        <begin position="202"/>
        <end position="224"/>
    </location>
</feature>
<feature type="transmembrane region" description="Helical" evidence="2">
    <location>
        <begin position="15"/>
        <end position="35"/>
    </location>
</feature>
<evidence type="ECO:0000256" key="2">
    <source>
        <dbReference type="SAM" id="Phobius"/>
    </source>
</evidence>
<name>A0A0D2EEY2_9EURO</name>
<feature type="compositionally biased region" description="Acidic residues" evidence="1">
    <location>
        <begin position="240"/>
        <end position="250"/>
    </location>
</feature>
<feature type="region of interest" description="Disordered" evidence="1">
    <location>
        <begin position="115"/>
        <end position="138"/>
    </location>
</feature>
<evidence type="ECO:0000256" key="1">
    <source>
        <dbReference type="SAM" id="MobiDB-lite"/>
    </source>
</evidence>
<feature type="compositionally biased region" description="Acidic residues" evidence="1">
    <location>
        <begin position="291"/>
        <end position="312"/>
    </location>
</feature>
<evidence type="ECO:0000313" key="4">
    <source>
        <dbReference type="Proteomes" id="UP000054342"/>
    </source>
</evidence>
<protein>
    <submittedName>
        <fullName evidence="3">Uncharacterized protein</fullName>
    </submittedName>
</protein>
<dbReference type="AlphaFoldDB" id="A0A0D2EEY2"/>
<sequence>MNFQLLFLTPKPLPMNDLIACLVLGFNINLLLTTFAHTNWMLVTASWYFYTTVVFTAMLNYGLLIWQLYHSAEASFWEATCSYFLAENKDNSAPNLPGSFLADMPQGLQEDHRLSSLPGSFPIDNNSPQANDGNGSHYTSLEGINVATQQTVGLGHRSLPHLVDFNLLHQSRSLMNAFTHPSHCDQQFVGSDSGYGSSTDSLAEKPEQDTNSESADHGQSRTEQRGPSAPAGQEAHESLEAPDDNQEVGEGDGSGNGNGTGNGDEDGGDDGQDKNYDADDEEQDSGSGSDSDSDSEDGGEGGDNLGQDEEAEPVQYRYVHTDQHGRRLAWDYTNIPTRFDSSTPPRRSSTALQAWARQFRRAARRQQQQ</sequence>
<organism evidence="3 4">
    <name type="scientific">Exophiala xenobiotica</name>
    <dbReference type="NCBI Taxonomy" id="348802"/>
    <lineage>
        <taxon>Eukaryota</taxon>
        <taxon>Fungi</taxon>
        <taxon>Dikarya</taxon>
        <taxon>Ascomycota</taxon>
        <taxon>Pezizomycotina</taxon>
        <taxon>Eurotiomycetes</taxon>
        <taxon>Chaetothyriomycetidae</taxon>
        <taxon>Chaetothyriales</taxon>
        <taxon>Herpotrichiellaceae</taxon>
        <taxon>Exophiala</taxon>
    </lineage>
</organism>
<dbReference type="GeneID" id="25330732"/>
<keyword evidence="2" id="KW-0472">Membrane</keyword>
<dbReference type="HOGENOM" id="CLU_750134_0_0_1"/>
<feature type="region of interest" description="Disordered" evidence="1">
    <location>
        <begin position="189"/>
        <end position="328"/>
    </location>
</feature>
<feature type="compositionally biased region" description="Basic and acidic residues" evidence="1">
    <location>
        <begin position="319"/>
        <end position="328"/>
    </location>
</feature>
<feature type="compositionally biased region" description="Gly residues" evidence="1">
    <location>
        <begin position="251"/>
        <end position="262"/>
    </location>
</feature>
<gene>
    <name evidence="3" type="ORF">PV05_08824</name>
</gene>
<keyword evidence="2" id="KW-0812">Transmembrane</keyword>
<feature type="compositionally biased region" description="Polar residues" evidence="1">
    <location>
        <begin position="123"/>
        <end position="138"/>
    </location>
</feature>
<feature type="transmembrane region" description="Helical" evidence="2">
    <location>
        <begin position="47"/>
        <end position="69"/>
    </location>
</feature>
<dbReference type="EMBL" id="KN847321">
    <property type="protein sequence ID" value="KIW53235.1"/>
    <property type="molecule type" value="Genomic_DNA"/>
</dbReference>
<dbReference type="OrthoDB" id="10622645at2759"/>
<evidence type="ECO:0000313" key="3">
    <source>
        <dbReference type="EMBL" id="KIW53235.1"/>
    </source>
</evidence>
<dbReference type="Proteomes" id="UP000054342">
    <property type="component" value="Unassembled WGS sequence"/>
</dbReference>
<keyword evidence="2" id="KW-1133">Transmembrane helix</keyword>
<feature type="compositionally biased region" description="Low complexity" evidence="1">
    <location>
        <begin position="190"/>
        <end position="201"/>
    </location>
</feature>
<reference evidence="3 4" key="1">
    <citation type="submission" date="2015-01" db="EMBL/GenBank/DDBJ databases">
        <title>The Genome Sequence of Exophiala xenobiotica CBS118157.</title>
        <authorList>
            <consortium name="The Broad Institute Genomics Platform"/>
            <person name="Cuomo C."/>
            <person name="de Hoog S."/>
            <person name="Gorbushina A."/>
            <person name="Stielow B."/>
            <person name="Teixiera M."/>
            <person name="Abouelleil A."/>
            <person name="Chapman S.B."/>
            <person name="Priest M."/>
            <person name="Young S.K."/>
            <person name="Wortman J."/>
            <person name="Nusbaum C."/>
            <person name="Birren B."/>
        </authorList>
    </citation>
    <scope>NUCLEOTIDE SEQUENCE [LARGE SCALE GENOMIC DNA]</scope>
    <source>
        <strain evidence="3 4">CBS 118157</strain>
    </source>
</reference>
<dbReference type="RefSeq" id="XP_013313819.1">
    <property type="nucleotide sequence ID" value="XM_013458365.1"/>
</dbReference>
<dbReference type="STRING" id="348802.A0A0D2EEY2"/>